<proteinExistence type="predicted"/>
<dbReference type="RefSeq" id="XP_007411184.1">
    <property type="nucleotide sequence ID" value="XM_007411122.1"/>
</dbReference>
<dbReference type="InParanoid" id="F4RPP7"/>
<sequence length="555" mass="62282">MPPRSTYRLAVCRCITHCCGQQLYIDANGEDQNGNCVSVATMKAHQLADQFRHLSVHAPQDLFPTPRPHIPTNSQSSSSQDSQPGTPTHSSSSRSSHEARHASPEAGGSNDPPRAHGTESQNQASFDTTLYMSHKVYGIDPVQLYPLLFAASLAVFANLSSLNLNWVLRSQRDYIQLVKEAGSTSTEARTKLLYTQQRELEELPVDISTVFVALNLNPCLAVLNTCPSCFALYRIGHTPELCNFPVNTVPGLFESAFLPPSLEIPDVHVVQEGAVTCSRPLFKDRRPIRQTGFQDLEAWLARPSERQKIFENHGVRYSVLLELDYWNLIDFQVVDSMHNLLLGLLNWHCRRFWAMQDDEEDEPEPRPATVPEIQDLLNDMASEHSEEPFDSVPGDLPTSASGVHFNDLACSTDNSSTDPDFENTGWNEWCLLSKEASARYSPFITLARHVPRITRDGIIFSTKSDNPNNSVVITKSLRGGIITFGQIDLKSVNARRLLGIRGCVVRDVLGLKATDILYYMAEYKDEMKYKTSQYREKAGLYRFQHCDKTNITPSF</sequence>
<dbReference type="EMBL" id="GL883112">
    <property type="protein sequence ID" value="EGG05695.1"/>
    <property type="molecule type" value="Genomic_DNA"/>
</dbReference>
<dbReference type="STRING" id="747676.F4RPP7"/>
<feature type="region of interest" description="Disordered" evidence="1">
    <location>
        <begin position="59"/>
        <end position="121"/>
    </location>
</feature>
<dbReference type="Proteomes" id="UP000001072">
    <property type="component" value="Unassembled WGS sequence"/>
</dbReference>
<evidence type="ECO:0000313" key="2">
    <source>
        <dbReference type="EMBL" id="EGG05695.1"/>
    </source>
</evidence>
<evidence type="ECO:0000256" key="1">
    <source>
        <dbReference type="SAM" id="MobiDB-lite"/>
    </source>
</evidence>
<gene>
    <name evidence="2" type="ORF">MELLADRAFT_107407</name>
</gene>
<reference evidence="3" key="1">
    <citation type="journal article" date="2011" name="Proc. Natl. Acad. Sci. U.S.A.">
        <title>Obligate biotrophy features unraveled by the genomic analysis of rust fungi.</title>
        <authorList>
            <person name="Duplessis S."/>
            <person name="Cuomo C.A."/>
            <person name="Lin Y.-C."/>
            <person name="Aerts A."/>
            <person name="Tisserant E."/>
            <person name="Veneault-Fourrey C."/>
            <person name="Joly D.L."/>
            <person name="Hacquard S."/>
            <person name="Amselem J."/>
            <person name="Cantarel B.L."/>
            <person name="Chiu R."/>
            <person name="Coutinho P.M."/>
            <person name="Feau N."/>
            <person name="Field M."/>
            <person name="Frey P."/>
            <person name="Gelhaye E."/>
            <person name="Goldberg J."/>
            <person name="Grabherr M.G."/>
            <person name="Kodira C.D."/>
            <person name="Kohler A."/>
            <person name="Kuees U."/>
            <person name="Lindquist E.A."/>
            <person name="Lucas S.M."/>
            <person name="Mago R."/>
            <person name="Mauceli E."/>
            <person name="Morin E."/>
            <person name="Murat C."/>
            <person name="Pangilinan J.L."/>
            <person name="Park R."/>
            <person name="Pearson M."/>
            <person name="Quesneville H."/>
            <person name="Rouhier N."/>
            <person name="Sakthikumar S."/>
            <person name="Salamov A.A."/>
            <person name="Schmutz J."/>
            <person name="Selles B."/>
            <person name="Shapiro H."/>
            <person name="Tanguay P."/>
            <person name="Tuskan G.A."/>
            <person name="Henrissat B."/>
            <person name="Van de Peer Y."/>
            <person name="Rouze P."/>
            <person name="Ellis J.G."/>
            <person name="Dodds P.N."/>
            <person name="Schein J.E."/>
            <person name="Zhong S."/>
            <person name="Hamelin R.C."/>
            <person name="Grigoriev I.V."/>
            <person name="Szabo L.J."/>
            <person name="Martin F."/>
        </authorList>
    </citation>
    <scope>NUCLEOTIDE SEQUENCE [LARGE SCALE GENOMIC DNA]</scope>
    <source>
        <strain evidence="3">98AG31 / pathotype 3-4-7</strain>
    </source>
</reference>
<dbReference type="VEuPathDB" id="FungiDB:MELLADRAFT_107407"/>
<dbReference type="GeneID" id="18923161"/>
<accession>F4RPP7</accession>
<organism evidence="3">
    <name type="scientific">Melampsora larici-populina (strain 98AG31 / pathotype 3-4-7)</name>
    <name type="common">Poplar leaf rust fungus</name>
    <dbReference type="NCBI Taxonomy" id="747676"/>
    <lineage>
        <taxon>Eukaryota</taxon>
        <taxon>Fungi</taxon>
        <taxon>Dikarya</taxon>
        <taxon>Basidiomycota</taxon>
        <taxon>Pucciniomycotina</taxon>
        <taxon>Pucciniomycetes</taxon>
        <taxon>Pucciniales</taxon>
        <taxon>Melampsoraceae</taxon>
        <taxon>Melampsora</taxon>
    </lineage>
</organism>
<dbReference type="KEGG" id="mlr:MELLADRAFT_107407"/>
<keyword evidence="3" id="KW-1185">Reference proteome</keyword>
<dbReference type="AlphaFoldDB" id="F4RPP7"/>
<name>F4RPP7_MELLP</name>
<protein>
    <submittedName>
        <fullName evidence="2">Uncharacterized protein</fullName>
    </submittedName>
</protein>
<dbReference type="HOGENOM" id="CLU_490965_0_0_1"/>
<feature type="compositionally biased region" description="Low complexity" evidence="1">
    <location>
        <begin position="74"/>
        <end position="94"/>
    </location>
</feature>
<dbReference type="OrthoDB" id="3269001at2759"/>
<evidence type="ECO:0000313" key="3">
    <source>
        <dbReference type="Proteomes" id="UP000001072"/>
    </source>
</evidence>